<dbReference type="EMBL" id="RSCD01000017">
    <property type="protein sequence ID" value="RSH87285.1"/>
    <property type="molecule type" value="Genomic_DNA"/>
</dbReference>
<evidence type="ECO:0000313" key="2">
    <source>
        <dbReference type="EMBL" id="RSH87285.1"/>
    </source>
</evidence>
<proteinExistence type="predicted"/>
<gene>
    <name evidence="2" type="ORF">EHS25_003194</name>
</gene>
<dbReference type="AlphaFoldDB" id="A0A427Y888"/>
<dbReference type="Proteomes" id="UP000279259">
    <property type="component" value="Unassembled WGS sequence"/>
</dbReference>
<dbReference type="OrthoDB" id="344220at2759"/>
<comment type="caution">
    <text evidence="2">The sequence shown here is derived from an EMBL/GenBank/DDBJ whole genome shotgun (WGS) entry which is preliminary data.</text>
</comment>
<evidence type="ECO:0000256" key="1">
    <source>
        <dbReference type="SAM" id="MobiDB-lite"/>
    </source>
</evidence>
<organism evidence="2 3">
    <name type="scientific">Saitozyma podzolica</name>
    <dbReference type="NCBI Taxonomy" id="1890683"/>
    <lineage>
        <taxon>Eukaryota</taxon>
        <taxon>Fungi</taxon>
        <taxon>Dikarya</taxon>
        <taxon>Basidiomycota</taxon>
        <taxon>Agaricomycotina</taxon>
        <taxon>Tremellomycetes</taxon>
        <taxon>Tremellales</taxon>
        <taxon>Trimorphomycetaceae</taxon>
        <taxon>Saitozyma</taxon>
    </lineage>
</organism>
<protein>
    <submittedName>
        <fullName evidence="2">Uncharacterized protein</fullName>
    </submittedName>
</protein>
<feature type="region of interest" description="Disordered" evidence="1">
    <location>
        <begin position="43"/>
        <end position="63"/>
    </location>
</feature>
<reference evidence="2 3" key="1">
    <citation type="submission" date="2018-11" db="EMBL/GenBank/DDBJ databases">
        <title>Genome sequence of Saitozyma podzolica DSM 27192.</title>
        <authorList>
            <person name="Aliyu H."/>
            <person name="Gorte O."/>
            <person name="Ochsenreither K."/>
        </authorList>
    </citation>
    <scope>NUCLEOTIDE SEQUENCE [LARGE SCALE GENOMIC DNA]</scope>
    <source>
        <strain evidence="2 3">DSM 27192</strain>
    </source>
</reference>
<sequence length="73" mass="7717">MAHLEEEVEHDLSHIHWSWPEAIAANPARSLATPDLACVGGVSVDSPPIPGPSSSPAHRADIPFCGPATRLRS</sequence>
<evidence type="ECO:0000313" key="3">
    <source>
        <dbReference type="Proteomes" id="UP000279259"/>
    </source>
</evidence>
<dbReference type="STRING" id="1890683.A0A427Y888"/>
<accession>A0A427Y888</accession>
<name>A0A427Y888_9TREE</name>
<keyword evidence="3" id="KW-1185">Reference proteome</keyword>